<dbReference type="HOGENOM" id="CLU_1129159_0_0_1"/>
<protein>
    <submittedName>
        <fullName evidence="2">Uncharacterized protein</fullName>
    </submittedName>
</protein>
<proteinExistence type="predicted"/>
<name>A0A0D0C5X1_9AGAR</name>
<reference evidence="2 3" key="1">
    <citation type="submission" date="2014-04" db="EMBL/GenBank/DDBJ databases">
        <title>Evolutionary Origins and Diversification of the Mycorrhizal Mutualists.</title>
        <authorList>
            <consortium name="DOE Joint Genome Institute"/>
            <consortium name="Mycorrhizal Genomics Consortium"/>
            <person name="Kohler A."/>
            <person name="Kuo A."/>
            <person name="Nagy L.G."/>
            <person name="Floudas D."/>
            <person name="Copeland A."/>
            <person name="Barry K.W."/>
            <person name="Cichocki N."/>
            <person name="Veneault-Fourrey C."/>
            <person name="LaButti K."/>
            <person name="Lindquist E.A."/>
            <person name="Lipzen A."/>
            <person name="Lundell T."/>
            <person name="Morin E."/>
            <person name="Murat C."/>
            <person name="Riley R."/>
            <person name="Ohm R."/>
            <person name="Sun H."/>
            <person name="Tunlid A."/>
            <person name="Henrissat B."/>
            <person name="Grigoriev I.V."/>
            <person name="Hibbett D.S."/>
            <person name="Martin F."/>
        </authorList>
    </citation>
    <scope>NUCLEOTIDE SEQUENCE [LARGE SCALE GENOMIC DNA]</scope>
    <source>
        <strain evidence="2 3">FD-317 M1</strain>
    </source>
</reference>
<evidence type="ECO:0000313" key="2">
    <source>
        <dbReference type="EMBL" id="KIK50103.1"/>
    </source>
</evidence>
<sequence>MKLIAKLSCFTLFFFKALSAPPVTTVTFYDVVPSQSVSIFESTSNTSSFDGTFELTTAIVGVNSGSAGSETTYSFGEYYSENIVQTITGIDSKVQVTTQTIVGLLNCELASVTSIPESHASFKLIGTIVESDGGEWITGSPKLLTDGIANGEYRSCSYDLSHSSAFCTGVDLEPVLTTVTSGSQIATVTEAIAFSSHSYGGSIVATTAALPVNTGFSNTAMRKGQESGMGGYIILFLLVKLYNVYL</sequence>
<dbReference type="OrthoDB" id="3063647at2759"/>
<feature type="signal peptide" evidence="1">
    <location>
        <begin position="1"/>
        <end position="19"/>
    </location>
</feature>
<dbReference type="EMBL" id="KN834931">
    <property type="protein sequence ID" value="KIK50103.1"/>
    <property type="molecule type" value="Genomic_DNA"/>
</dbReference>
<keyword evidence="1" id="KW-0732">Signal</keyword>
<accession>A0A0D0C5X1</accession>
<dbReference type="AlphaFoldDB" id="A0A0D0C5X1"/>
<evidence type="ECO:0000313" key="3">
    <source>
        <dbReference type="Proteomes" id="UP000053593"/>
    </source>
</evidence>
<feature type="chain" id="PRO_5002207709" evidence="1">
    <location>
        <begin position="20"/>
        <end position="246"/>
    </location>
</feature>
<evidence type="ECO:0000256" key="1">
    <source>
        <dbReference type="SAM" id="SignalP"/>
    </source>
</evidence>
<organism evidence="2 3">
    <name type="scientific">Collybiopsis luxurians FD-317 M1</name>
    <dbReference type="NCBI Taxonomy" id="944289"/>
    <lineage>
        <taxon>Eukaryota</taxon>
        <taxon>Fungi</taxon>
        <taxon>Dikarya</taxon>
        <taxon>Basidiomycota</taxon>
        <taxon>Agaricomycotina</taxon>
        <taxon>Agaricomycetes</taxon>
        <taxon>Agaricomycetidae</taxon>
        <taxon>Agaricales</taxon>
        <taxon>Marasmiineae</taxon>
        <taxon>Omphalotaceae</taxon>
        <taxon>Collybiopsis</taxon>
        <taxon>Collybiopsis luxurians</taxon>
    </lineage>
</organism>
<gene>
    <name evidence="2" type="ORF">GYMLUDRAFT_266242</name>
</gene>
<dbReference type="Proteomes" id="UP000053593">
    <property type="component" value="Unassembled WGS sequence"/>
</dbReference>
<keyword evidence="3" id="KW-1185">Reference proteome</keyword>